<comment type="caution">
    <text evidence="1">The sequence shown here is derived from an EMBL/GenBank/DDBJ whole genome shotgun (WGS) entry which is preliminary data.</text>
</comment>
<dbReference type="EMBL" id="DRBS01000223">
    <property type="protein sequence ID" value="HDD44356.1"/>
    <property type="molecule type" value="Genomic_DNA"/>
</dbReference>
<dbReference type="AlphaFoldDB" id="A0A7C0U2P9"/>
<name>A0A7C0U2P9_DESA2</name>
<dbReference type="Proteomes" id="UP000886289">
    <property type="component" value="Unassembled WGS sequence"/>
</dbReference>
<evidence type="ECO:0008006" key="2">
    <source>
        <dbReference type="Google" id="ProtNLM"/>
    </source>
</evidence>
<reference evidence="1" key="1">
    <citation type="journal article" date="2020" name="mSystems">
        <title>Genome- and Community-Level Interaction Insights into Carbon Utilization and Element Cycling Functions of Hydrothermarchaeota in Hydrothermal Sediment.</title>
        <authorList>
            <person name="Zhou Z."/>
            <person name="Liu Y."/>
            <person name="Xu W."/>
            <person name="Pan J."/>
            <person name="Luo Z.H."/>
            <person name="Li M."/>
        </authorList>
    </citation>
    <scope>NUCLEOTIDE SEQUENCE [LARGE SCALE GENOMIC DNA]</scope>
    <source>
        <strain evidence="1">HyVt-233</strain>
    </source>
</reference>
<accession>A0A7C0U2P9</accession>
<proteinExistence type="predicted"/>
<dbReference type="InterPro" id="IPR011042">
    <property type="entry name" value="6-blade_b-propeller_TolB-like"/>
</dbReference>
<sequence length="286" mass="33447">MSQGLLIILFLIINISFAYAVERVISLSQAPDGTPLINPHSVIFKKNKFYVADSGNGRLISYDLKGNPLVALNPEEKLKRPIDLTFRKENELWIIDKELGGLYKVDFSKKEVRKYILNYKGIRLCPEIFQIYENKMYILDRETGAIAVVSFEENNLRVEKILKPKDEDFKGFVDFRINKKGLWGLSRLNKKIYHLKPDGEWEIYSLKGKVILPKSLEVKDNYLFILDRYLAKIIIFKLPSLTKIEEFGEKGWTVGKFYRPIRIRNLYYNYIGIVDEGNGRVEIFQY</sequence>
<organism evidence="1">
    <name type="scientific">Desulfofervidus auxilii</name>
    <dbReference type="NCBI Taxonomy" id="1621989"/>
    <lineage>
        <taxon>Bacteria</taxon>
        <taxon>Pseudomonadati</taxon>
        <taxon>Thermodesulfobacteriota</taxon>
        <taxon>Candidatus Desulfofervidia</taxon>
        <taxon>Candidatus Desulfofervidales</taxon>
        <taxon>Candidatus Desulfofervidaceae</taxon>
        <taxon>Candidatus Desulfofervidus</taxon>
    </lineage>
</organism>
<evidence type="ECO:0000313" key="1">
    <source>
        <dbReference type="EMBL" id="HDD44356.1"/>
    </source>
</evidence>
<dbReference type="Gene3D" id="2.120.10.30">
    <property type="entry name" value="TolB, C-terminal domain"/>
    <property type="match status" value="1"/>
</dbReference>
<dbReference type="SUPFAM" id="SSF63829">
    <property type="entry name" value="Calcium-dependent phosphotriesterase"/>
    <property type="match status" value="1"/>
</dbReference>
<protein>
    <recommendedName>
        <fullName evidence="2">6-bladed beta-propeller</fullName>
    </recommendedName>
</protein>
<gene>
    <name evidence="1" type="ORF">ENG63_05805</name>
</gene>